<evidence type="ECO:0000313" key="3">
    <source>
        <dbReference type="Proteomes" id="UP001238088"/>
    </source>
</evidence>
<dbReference type="EMBL" id="JAUSUB010000019">
    <property type="protein sequence ID" value="MDQ0272015.1"/>
    <property type="molecule type" value="Genomic_DNA"/>
</dbReference>
<dbReference type="Proteomes" id="UP001238088">
    <property type="component" value="Unassembled WGS sequence"/>
</dbReference>
<dbReference type="InterPro" id="IPR025647">
    <property type="entry name" value="YceG_bac"/>
</dbReference>
<comment type="caution">
    <text evidence="2">The sequence shown here is derived from an EMBL/GenBank/DDBJ whole genome shotgun (WGS) entry which is preliminary data.</text>
</comment>
<feature type="domain" description="Putative component of 'biosynthetic module'" evidence="1">
    <location>
        <begin position="23"/>
        <end position="272"/>
    </location>
</feature>
<name>A0ABU0APN8_9BACI</name>
<organism evidence="2 3">
    <name type="scientific">Cytobacillus purgationiresistens</name>
    <dbReference type="NCBI Taxonomy" id="863449"/>
    <lineage>
        <taxon>Bacteria</taxon>
        <taxon>Bacillati</taxon>
        <taxon>Bacillota</taxon>
        <taxon>Bacilli</taxon>
        <taxon>Bacillales</taxon>
        <taxon>Bacillaceae</taxon>
        <taxon>Cytobacillus</taxon>
    </lineage>
</organism>
<sequence length="543" mass="63392">MNASYSHIKNHIIPVTFETYPEQLDKPIKERPLFEMRDRTLHTGQIVARFLGVPFDEDEYFNLLFDFVNREQQPLTLLSDDTLDKTMDNQQFQAIQKVLNINQDQKLSINRFVAFLDGDQLLLKSSNPAIHRKIREAMMDMLKLFDEKETSGLKSPELRRVLTDTIKWSKNHVGDKLTSCNPEIELPKFIWYGNAKKTHFYFLYYLQRLGCDILAVSPSGEDVFADPAVNLEGSLVHSLPNKKEAEPFPTEKRRRKSTVAYRASKEIETILNHEGSGLYKPWQLRDYTPSSVTLKTTYDELFLLLKEKAMIRPNFEVKNGQVKIPTIFSKIQGVSKNRKEYWDRLHAIIEYENCLMAKRLPFSNSMNNDFRYHYRNSLDQGGLPDPQKIIASHYWKFKHLPNGLQNGIAMAIRNMCARPLLKPLSQESEEDVKIYLFAQSMQIPPRMIQLFQKFDYSQDVPTFILYNNEMDGMMGRTDAVLLLLLNQFGVDIVIYNPAGHNDVENFIDERLYDTHWLEDVVFEQEFKEPSILKSAITKIFKKF</sequence>
<keyword evidence="3" id="KW-1185">Reference proteome</keyword>
<proteinExistence type="predicted"/>
<dbReference type="Pfam" id="PF14266">
    <property type="entry name" value="YceG_bac"/>
    <property type="match status" value="2"/>
</dbReference>
<dbReference type="SUPFAM" id="SSF47473">
    <property type="entry name" value="EF-hand"/>
    <property type="match status" value="1"/>
</dbReference>
<evidence type="ECO:0000313" key="2">
    <source>
        <dbReference type="EMBL" id="MDQ0272015.1"/>
    </source>
</evidence>
<protein>
    <recommendedName>
        <fullName evidence="1">Putative component of 'biosynthetic module' domain-containing protein</fullName>
    </recommendedName>
</protein>
<evidence type="ECO:0000259" key="1">
    <source>
        <dbReference type="Pfam" id="PF14266"/>
    </source>
</evidence>
<dbReference type="InterPro" id="IPR011992">
    <property type="entry name" value="EF-hand-dom_pair"/>
</dbReference>
<accession>A0ABU0APN8</accession>
<feature type="domain" description="Putative component of 'biosynthetic module'" evidence="1">
    <location>
        <begin position="295"/>
        <end position="514"/>
    </location>
</feature>
<dbReference type="RefSeq" id="WP_307477331.1">
    <property type="nucleotide sequence ID" value="NZ_JAUSUB010000019.1"/>
</dbReference>
<gene>
    <name evidence="2" type="ORF">J2S17_003907</name>
</gene>
<reference evidence="2 3" key="1">
    <citation type="submission" date="2023-07" db="EMBL/GenBank/DDBJ databases">
        <title>Genomic Encyclopedia of Type Strains, Phase IV (KMG-IV): sequencing the most valuable type-strain genomes for metagenomic binning, comparative biology and taxonomic classification.</title>
        <authorList>
            <person name="Goeker M."/>
        </authorList>
    </citation>
    <scope>NUCLEOTIDE SEQUENCE [LARGE SCALE GENOMIC DNA]</scope>
    <source>
        <strain evidence="2 3">DSM 23494</strain>
    </source>
</reference>